<evidence type="ECO:0000256" key="1">
    <source>
        <dbReference type="SAM" id="MobiDB-lite"/>
    </source>
</evidence>
<organism evidence="2 3">
    <name type="scientific">Protopolystoma xenopodis</name>
    <dbReference type="NCBI Taxonomy" id="117903"/>
    <lineage>
        <taxon>Eukaryota</taxon>
        <taxon>Metazoa</taxon>
        <taxon>Spiralia</taxon>
        <taxon>Lophotrochozoa</taxon>
        <taxon>Platyhelminthes</taxon>
        <taxon>Monogenea</taxon>
        <taxon>Polyopisthocotylea</taxon>
        <taxon>Polystomatidea</taxon>
        <taxon>Polystomatidae</taxon>
        <taxon>Protopolystoma</taxon>
    </lineage>
</organism>
<evidence type="ECO:0000313" key="3">
    <source>
        <dbReference type="Proteomes" id="UP000784294"/>
    </source>
</evidence>
<name>A0A448X1K9_9PLAT</name>
<dbReference type="AlphaFoldDB" id="A0A448X1K9"/>
<gene>
    <name evidence="2" type="ORF">PXEA_LOCUS18952</name>
</gene>
<dbReference type="Proteomes" id="UP000784294">
    <property type="component" value="Unassembled WGS sequence"/>
</dbReference>
<accession>A0A448X1K9</accession>
<keyword evidence="3" id="KW-1185">Reference proteome</keyword>
<sequence length="283" mass="30654">MMPPTEPMSSISFISSPNSTSPHPTCSRITTVLNTTVNGLSDAPLVLPMPLPRLASTVRNYPYPYASSSNAYIPRTYWGNCEGGLSAARPKAAHSMWGAQIPNSVYVDTSEDEVEDEPEEDETKAAWRFEQSKPSHKVFHLPSPAHALSDQVNLGSAFVATRQSGRRLLPADFSHQNQGASPHNFVLMNPKFSLSSVPNCCSSITSASRPAPSPPPPRPLPPAGSMIYPLRKSRYIGLEIQSTDNPSGPEIGTSIATPLPVCRPSQVRCHDFLDIIPSISHLN</sequence>
<feature type="compositionally biased region" description="Pro residues" evidence="1">
    <location>
        <begin position="211"/>
        <end position="222"/>
    </location>
</feature>
<comment type="caution">
    <text evidence="2">The sequence shown here is derived from an EMBL/GenBank/DDBJ whole genome shotgun (WGS) entry which is preliminary data.</text>
</comment>
<evidence type="ECO:0000313" key="2">
    <source>
        <dbReference type="EMBL" id="VEL25512.1"/>
    </source>
</evidence>
<protein>
    <submittedName>
        <fullName evidence="2">Uncharacterized protein</fullName>
    </submittedName>
</protein>
<feature type="region of interest" description="Disordered" evidence="1">
    <location>
        <begin position="204"/>
        <end position="224"/>
    </location>
</feature>
<feature type="region of interest" description="Disordered" evidence="1">
    <location>
        <begin position="1"/>
        <end position="22"/>
    </location>
</feature>
<dbReference type="EMBL" id="CAAALY010074485">
    <property type="protein sequence ID" value="VEL25512.1"/>
    <property type="molecule type" value="Genomic_DNA"/>
</dbReference>
<reference evidence="2" key="1">
    <citation type="submission" date="2018-11" db="EMBL/GenBank/DDBJ databases">
        <authorList>
            <consortium name="Pathogen Informatics"/>
        </authorList>
    </citation>
    <scope>NUCLEOTIDE SEQUENCE</scope>
</reference>
<feature type="compositionally biased region" description="Low complexity" evidence="1">
    <location>
        <begin position="9"/>
        <end position="22"/>
    </location>
</feature>
<proteinExistence type="predicted"/>